<keyword evidence="3" id="KW-0633">Potassium transport</keyword>
<evidence type="ECO:0000256" key="9">
    <source>
        <dbReference type="ARBA" id="ARBA00023136"/>
    </source>
</evidence>
<evidence type="ECO:0000256" key="11">
    <source>
        <dbReference type="ARBA" id="ARBA00047524"/>
    </source>
</evidence>
<keyword evidence="2" id="KW-0813">Transport</keyword>
<comment type="subcellular location">
    <subcellularLocation>
        <location evidence="1">Membrane</location>
        <topology evidence="1">Multi-pass membrane protein</topology>
    </subcellularLocation>
</comment>
<dbReference type="PANTHER" id="PTHR10110:SF179">
    <property type="entry name" value="SODIUM_HYDROGEN EXCHANGER 4"/>
    <property type="match status" value="1"/>
</dbReference>
<evidence type="ECO:0000256" key="7">
    <source>
        <dbReference type="ARBA" id="ARBA00023053"/>
    </source>
</evidence>
<accession>A0A2I0A727</accession>
<dbReference type="Pfam" id="PF00999">
    <property type="entry name" value="Na_H_Exchanger"/>
    <property type="match status" value="1"/>
</dbReference>
<evidence type="ECO:0000256" key="10">
    <source>
        <dbReference type="ARBA" id="ARBA00023201"/>
    </source>
</evidence>
<evidence type="ECO:0000256" key="5">
    <source>
        <dbReference type="ARBA" id="ARBA00022958"/>
    </source>
</evidence>
<dbReference type="GO" id="GO:0005886">
    <property type="term" value="C:plasma membrane"/>
    <property type="evidence" value="ECO:0007669"/>
    <property type="project" value="TreeGrafter"/>
</dbReference>
<feature type="transmembrane region" description="Helical" evidence="13">
    <location>
        <begin position="92"/>
        <end position="111"/>
    </location>
</feature>
<evidence type="ECO:0000256" key="4">
    <source>
        <dbReference type="ARBA" id="ARBA00022692"/>
    </source>
</evidence>
<comment type="catalytic activity">
    <reaction evidence="12">
        <text>K(+)(in) + H(+)(out) = K(+)(out) + H(+)(in)</text>
        <dbReference type="Rhea" id="RHEA:29467"/>
        <dbReference type="ChEBI" id="CHEBI:15378"/>
        <dbReference type="ChEBI" id="CHEBI:29103"/>
    </reaction>
</comment>
<evidence type="ECO:0000256" key="3">
    <source>
        <dbReference type="ARBA" id="ARBA00022538"/>
    </source>
</evidence>
<dbReference type="AlphaFoldDB" id="A0A2I0A727"/>
<evidence type="ECO:0000313" key="15">
    <source>
        <dbReference type="EMBL" id="PKA51344.1"/>
    </source>
</evidence>
<dbReference type="PRINTS" id="PR01084">
    <property type="entry name" value="NAHEXCHNGR"/>
</dbReference>
<feature type="transmembrane region" description="Helical" evidence="13">
    <location>
        <begin position="217"/>
        <end position="237"/>
    </location>
</feature>
<dbReference type="GO" id="GO:0015386">
    <property type="term" value="F:potassium:proton antiporter activity"/>
    <property type="evidence" value="ECO:0007669"/>
    <property type="project" value="TreeGrafter"/>
</dbReference>
<organism evidence="15 16">
    <name type="scientific">Apostasia shenzhenica</name>
    <dbReference type="NCBI Taxonomy" id="1088818"/>
    <lineage>
        <taxon>Eukaryota</taxon>
        <taxon>Viridiplantae</taxon>
        <taxon>Streptophyta</taxon>
        <taxon>Embryophyta</taxon>
        <taxon>Tracheophyta</taxon>
        <taxon>Spermatophyta</taxon>
        <taxon>Magnoliopsida</taxon>
        <taxon>Liliopsida</taxon>
        <taxon>Asparagales</taxon>
        <taxon>Orchidaceae</taxon>
        <taxon>Apostasioideae</taxon>
        <taxon>Apostasia</taxon>
    </lineage>
</organism>
<dbReference type="Proteomes" id="UP000236161">
    <property type="component" value="Unassembled WGS sequence"/>
</dbReference>
<dbReference type="InterPro" id="IPR004709">
    <property type="entry name" value="NaH_exchanger"/>
</dbReference>
<protein>
    <submittedName>
        <fullName evidence="15">Sodium/hydrogen exchanger 4</fullName>
    </submittedName>
</protein>
<evidence type="ECO:0000256" key="6">
    <source>
        <dbReference type="ARBA" id="ARBA00022989"/>
    </source>
</evidence>
<keyword evidence="7" id="KW-0915">Sodium</keyword>
<keyword evidence="10" id="KW-0739">Sodium transport</keyword>
<feature type="transmembrane region" description="Helical" evidence="13">
    <location>
        <begin position="325"/>
        <end position="348"/>
    </location>
</feature>
<dbReference type="EMBL" id="KZ452013">
    <property type="protein sequence ID" value="PKA51344.1"/>
    <property type="molecule type" value="Genomic_DNA"/>
</dbReference>
<keyword evidence="8" id="KW-0406">Ion transport</keyword>
<feature type="transmembrane region" description="Helical" evidence="13">
    <location>
        <begin position="123"/>
        <end position="141"/>
    </location>
</feature>
<feature type="transmembrane region" description="Helical" evidence="13">
    <location>
        <begin position="287"/>
        <end position="313"/>
    </location>
</feature>
<reference evidence="15 16" key="1">
    <citation type="journal article" date="2017" name="Nature">
        <title>The Apostasia genome and the evolution of orchids.</title>
        <authorList>
            <person name="Zhang G.Q."/>
            <person name="Liu K.W."/>
            <person name="Li Z."/>
            <person name="Lohaus R."/>
            <person name="Hsiao Y.Y."/>
            <person name="Niu S.C."/>
            <person name="Wang J.Y."/>
            <person name="Lin Y.C."/>
            <person name="Xu Q."/>
            <person name="Chen L.J."/>
            <person name="Yoshida K."/>
            <person name="Fujiwara S."/>
            <person name="Wang Z.W."/>
            <person name="Zhang Y.Q."/>
            <person name="Mitsuda N."/>
            <person name="Wang M."/>
            <person name="Liu G.H."/>
            <person name="Pecoraro L."/>
            <person name="Huang H.X."/>
            <person name="Xiao X.J."/>
            <person name="Lin M."/>
            <person name="Wu X.Y."/>
            <person name="Wu W.L."/>
            <person name="Chen Y.Y."/>
            <person name="Chang S.B."/>
            <person name="Sakamoto S."/>
            <person name="Ohme-Takagi M."/>
            <person name="Yagi M."/>
            <person name="Zeng S.J."/>
            <person name="Shen C.Y."/>
            <person name="Yeh C.M."/>
            <person name="Luo Y.B."/>
            <person name="Tsai W.C."/>
            <person name="Van de Peer Y."/>
            <person name="Liu Z.J."/>
        </authorList>
    </citation>
    <scope>NUCLEOTIDE SEQUENCE [LARGE SCALE GENOMIC DNA]</scope>
    <source>
        <strain evidence="16">cv. Shenzhen</strain>
        <tissue evidence="15">Stem</tissue>
    </source>
</reference>
<comment type="catalytic activity">
    <reaction evidence="11">
        <text>Na(+)(in) + H(+)(out) = Na(+)(out) + H(+)(in)</text>
        <dbReference type="Rhea" id="RHEA:29419"/>
        <dbReference type="ChEBI" id="CHEBI:15378"/>
        <dbReference type="ChEBI" id="CHEBI:29101"/>
    </reaction>
</comment>
<keyword evidence="5" id="KW-0630">Potassium</keyword>
<evidence type="ECO:0000256" key="1">
    <source>
        <dbReference type="ARBA" id="ARBA00004141"/>
    </source>
</evidence>
<evidence type="ECO:0000256" key="2">
    <source>
        <dbReference type="ARBA" id="ARBA00022448"/>
    </source>
</evidence>
<evidence type="ECO:0000313" key="16">
    <source>
        <dbReference type="Proteomes" id="UP000236161"/>
    </source>
</evidence>
<dbReference type="GO" id="GO:0098719">
    <property type="term" value="P:sodium ion import across plasma membrane"/>
    <property type="evidence" value="ECO:0007669"/>
    <property type="project" value="TreeGrafter"/>
</dbReference>
<gene>
    <name evidence="15" type="primary">NHX4</name>
    <name evidence="15" type="ORF">AXF42_Ash002708</name>
</gene>
<dbReference type="Gene3D" id="6.10.140.1330">
    <property type="match status" value="1"/>
</dbReference>
<evidence type="ECO:0000259" key="14">
    <source>
        <dbReference type="Pfam" id="PF00999"/>
    </source>
</evidence>
<dbReference type="GO" id="GO:0051453">
    <property type="term" value="P:regulation of intracellular pH"/>
    <property type="evidence" value="ECO:0007669"/>
    <property type="project" value="TreeGrafter"/>
</dbReference>
<keyword evidence="6 13" id="KW-1133">Transmembrane helix</keyword>
<keyword evidence="16" id="KW-1185">Reference proteome</keyword>
<feature type="transmembrane region" description="Helical" evidence="13">
    <location>
        <begin position="153"/>
        <end position="170"/>
    </location>
</feature>
<keyword evidence="4 13" id="KW-0812">Transmembrane</keyword>
<proteinExistence type="predicted"/>
<sequence>MQFNQKIKKHNPHPEFSAPKSLVSAASFVEKSTIPEPQFRFRSSFHLRSNRIGKGREVYGEKLRDRERERESCGVQMAVDFFLSNALEHMHVVSVSIFTAVLCLCIVAGHLLGNSRWTNESAVAILMGCLAGTTILLLSRGKSSHILRFDEELFFIYLLPPIIFNAGFSVKKKQFFHNFITIMLFGVVGVFISFAIISAGSWWLFPKIGFKGLDIWDYLALGVIFSSTDTVCTLQVLHQEETPRLYSLVFGEGIVNDATSVALFNAVQKINVSKIGSRTALHVFGNFLYLFSTSTIMGIAMGLLTAFALKSFYFGRHSTDREVAIMVLMAYFSYMLAEVFCYIHLLLIL</sequence>
<name>A0A2I0A727_9ASPA</name>
<keyword evidence="9 13" id="KW-0472">Membrane</keyword>
<feature type="transmembrane region" description="Helical" evidence="13">
    <location>
        <begin position="182"/>
        <end position="205"/>
    </location>
</feature>
<dbReference type="OrthoDB" id="196264at2759"/>
<dbReference type="InterPro" id="IPR018422">
    <property type="entry name" value="Cation/H_exchanger_CPA1"/>
</dbReference>
<dbReference type="GO" id="GO:0015385">
    <property type="term" value="F:sodium:proton antiporter activity"/>
    <property type="evidence" value="ECO:0007669"/>
    <property type="project" value="InterPro"/>
</dbReference>
<dbReference type="PANTHER" id="PTHR10110">
    <property type="entry name" value="SODIUM/HYDROGEN EXCHANGER"/>
    <property type="match status" value="1"/>
</dbReference>
<evidence type="ECO:0000256" key="13">
    <source>
        <dbReference type="SAM" id="Phobius"/>
    </source>
</evidence>
<feature type="domain" description="Cation/H+ exchanger transmembrane" evidence="14">
    <location>
        <begin position="102"/>
        <end position="340"/>
    </location>
</feature>
<evidence type="ECO:0000256" key="8">
    <source>
        <dbReference type="ARBA" id="ARBA00023065"/>
    </source>
</evidence>
<dbReference type="InterPro" id="IPR006153">
    <property type="entry name" value="Cation/H_exchanger_TM"/>
</dbReference>
<dbReference type="STRING" id="1088818.A0A2I0A727"/>
<evidence type="ECO:0000256" key="12">
    <source>
        <dbReference type="ARBA" id="ARBA00047912"/>
    </source>
</evidence>